<sequence length="233" mass="26505">MQLQSNYAKTFRYIRQNARRLPYDIGYHLVQRDDGRIVYGFEIVQESYDGRIGSGAAALDFCGSLEDAEQYLIGKLQQMVEALPESWESGRTRPQTDESAVEHAWLIRRIFGYWPSFHDAELLSVTLRRVASNGAAHTDMELTLRHDGQGNPAGSVPTTPCRITFVFEQVDGDTFSTENVCYPSWIYDLRFSRCDDGRIQIDLYPSTGFEILLQCRAARVARIEPCPHAEGRV</sequence>
<proteinExistence type="predicted"/>
<gene>
    <name evidence="1" type="ORF">WT57_09320</name>
</gene>
<protein>
    <recommendedName>
        <fullName evidence="3">Immunity protein 50</fullName>
    </recommendedName>
</protein>
<dbReference type="AlphaFoldDB" id="A0A132F710"/>
<name>A0A132F710_9BURK</name>
<reference evidence="1 2" key="1">
    <citation type="submission" date="2015-11" db="EMBL/GenBank/DDBJ databases">
        <title>Expanding the genomic diversity of Burkholderia species for the development of highly accurate diagnostics.</title>
        <authorList>
            <person name="Sahl J."/>
            <person name="Keim P."/>
            <person name="Wagner D."/>
        </authorList>
    </citation>
    <scope>NUCLEOTIDE SEQUENCE [LARGE SCALE GENOMIC DNA]</scope>
    <source>
        <strain evidence="1 2">MSMB574WGS</strain>
    </source>
</reference>
<dbReference type="Proteomes" id="UP000061512">
    <property type="component" value="Unassembled WGS sequence"/>
</dbReference>
<evidence type="ECO:0000313" key="1">
    <source>
        <dbReference type="EMBL" id="KWF71324.1"/>
    </source>
</evidence>
<accession>A0A132F710</accession>
<comment type="caution">
    <text evidence="1">The sequence shown here is derived from an EMBL/GenBank/DDBJ whole genome shotgun (WGS) entry which is preliminary data.</text>
</comment>
<dbReference type="EMBL" id="LPJX01000009">
    <property type="protein sequence ID" value="KWF71324.1"/>
    <property type="molecule type" value="Genomic_DNA"/>
</dbReference>
<evidence type="ECO:0008006" key="3">
    <source>
        <dbReference type="Google" id="ProtNLM"/>
    </source>
</evidence>
<organism evidence="1 2">
    <name type="scientific">Burkholderia pseudomultivorans</name>
    <dbReference type="NCBI Taxonomy" id="1207504"/>
    <lineage>
        <taxon>Bacteria</taxon>
        <taxon>Pseudomonadati</taxon>
        <taxon>Pseudomonadota</taxon>
        <taxon>Betaproteobacteria</taxon>
        <taxon>Burkholderiales</taxon>
        <taxon>Burkholderiaceae</taxon>
        <taxon>Burkholderia</taxon>
        <taxon>Burkholderia cepacia complex</taxon>
    </lineage>
</organism>
<evidence type="ECO:0000313" key="2">
    <source>
        <dbReference type="Proteomes" id="UP000061512"/>
    </source>
</evidence>